<evidence type="ECO:0000256" key="1">
    <source>
        <dbReference type="SAM" id="MobiDB-lite"/>
    </source>
</evidence>
<keyword evidence="3" id="KW-1185">Reference proteome</keyword>
<sequence>MWQRSDRAAAAAERKKGSGGEMWTPWTEVCT</sequence>
<comment type="caution">
    <text evidence="2">The sequence shown here is derived from an EMBL/GenBank/DDBJ whole genome shotgun (WGS) entry which is preliminary data.</text>
</comment>
<proteinExistence type="predicted"/>
<dbReference type="AlphaFoldDB" id="A0A5B7JZ32"/>
<gene>
    <name evidence="2" type="ORF">E2C01_093575</name>
</gene>
<dbReference type="EMBL" id="VSRR010113079">
    <property type="protein sequence ID" value="MPC98218.1"/>
    <property type="molecule type" value="Genomic_DNA"/>
</dbReference>
<feature type="region of interest" description="Disordered" evidence="1">
    <location>
        <begin position="1"/>
        <end position="31"/>
    </location>
</feature>
<evidence type="ECO:0000313" key="3">
    <source>
        <dbReference type="Proteomes" id="UP000324222"/>
    </source>
</evidence>
<protein>
    <submittedName>
        <fullName evidence="2">Uncharacterized protein</fullName>
    </submittedName>
</protein>
<reference evidence="2 3" key="1">
    <citation type="submission" date="2019-05" db="EMBL/GenBank/DDBJ databases">
        <title>Another draft genome of Portunus trituberculatus and its Hox gene families provides insights of decapod evolution.</title>
        <authorList>
            <person name="Jeong J.-H."/>
            <person name="Song I."/>
            <person name="Kim S."/>
            <person name="Choi T."/>
            <person name="Kim D."/>
            <person name="Ryu S."/>
            <person name="Kim W."/>
        </authorList>
    </citation>
    <scope>NUCLEOTIDE SEQUENCE [LARGE SCALE GENOMIC DNA]</scope>
    <source>
        <tissue evidence="2">Muscle</tissue>
    </source>
</reference>
<accession>A0A5B7JZ32</accession>
<feature type="compositionally biased region" description="Basic and acidic residues" evidence="1">
    <location>
        <begin position="1"/>
        <end position="18"/>
    </location>
</feature>
<name>A0A5B7JZ32_PORTR</name>
<evidence type="ECO:0000313" key="2">
    <source>
        <dbReference type="EMBL" id="MPC98218.1"/>
    </source>
</evidence>
<dbReference type="Proteomes" id="UP000324222">
    <property type="component" value="Unassembled WGS sequence"/>
</dbReference>
<organism evidence="2 3">
    <name type="scientific">Portunus trituberculatus</name>
    <name type="common">Swimming crab</name>
    <name type="synonym">Neptunus trituberculatus</name>
    <dbReference type="NCBI Taxonomy" id="210409"/>
    <lineage>
        <taxon>Eukaryota</taxon>
        <taxon>Metazoa</taxon>
        <taxon>Ecdysozoa</taxon>
        <taxon>Arthropoda</taxon>
        <taxon>Crustacea</taxon>
        <taxon>Multicrustacea</taxon>
        <taxon>Malacostraca</taxon>
        <taxon>Eumalacostraca</taxon>
        <taxon>Eucarida</taxon>
        <taxon>Decapoda</taxon>
        <taxon>Pleocyemata</taxon>
        <taxon>Brachyura</taxon>
        <taxon>Eubrachyura</taxon>
        <taxon>Portunoidea</taxon>
        <taxon>Portunidae</taxon>
        <taxon>Portuninae</taxon>
        <taxon>Portunus</taxon>
    </lineage>
</organism>